<keyword evidence="2" id="KW-0547">Nucleotide-binding</keyword>
<keyword evidence="3" id="KW-1185">Reference proteome</keyword>
<name>A0A7S8HGQ0_9BACI</name>
<protein>
    <submittedName>
        <fullName evidence="2">DEAD/DEAH box helicase family protein</fullName>
    </submittedName>
</protein>
<evidence type="ECO:0000259" key="1">
    <source>
        <dbReference type="PROSITE" id="PS51192"/>
    </source>
</evidence>
<dbReference type="AlphaFoldDB" id="A0A7S8HGQ0"/>
<dbReference type="InterPro" id="IPR006935">
    <property type="entry name" value="Helicase/UvrB_N"/>
</dbReference>
<dbReference type="GO" id="GO:0005829">
    <property type="term" value="C:cytosol"/>
    <property type="evidence" value="ECO:0007669"/>
    <property type="project" value="TreeGrafter"/>
</dbReference>
<dbReference type="SUPFAM" id="SSF52540">
    <property type="entry name" value="P-loop containing nucleoside triphosphate hydrolases"/>
    <property type="match status" value="2"/>
</dbReference>
<reference evidence="2 3" key="1">
    <citation type="submission" date="2019-07" db="EMBL/GenBank/DDBJ databases">
        <title>Genome sequence of 2 isolates from Red Sea Mangroves.</title>
        <authorList>
            <person name="Sefrji F."/>
            <person name="Michoud G."/>
            <person name="Merlino G."/>
            <person name="Daffonchio D."/>
        </authorList>
    </citation>
    <scope>NUCLEOTIDE SEQUENCE [LARGE SCALE GENOMIC DNA]</scope>
    <source>
        <strain evidence="2 3">R1DC41</strain>
    </source>
</reference>
<proteinExistence type="predicted"/>
<dbReference type="PANTHER" id="PTHR47396">
    <property type="entry name" value="TYPE I RESTRICTION ENZYME ECOKI R PROTEIN"/>
    <property type="match status" value="1"/>
</dbReference>
<organism evidence="2 3">
    <name type="scientific">Mangrovibacillus cuniculi</name>
    <dbReference type="NCBI Taxonomy" id="2593652"/>
    <lineage>
        <taxon>Bacteria</taxon>
        <taxon>Bacillati</taxon>
        <taxon>Bacillota</taxon>
        <taxon>Bacilli</taxon>
        <taxon>Bacillales</taxon>
        <taxon>Bacillaceae</taxon>
        <taxon>Mangrovibacillus</taxon>
    </lineage>
</organism>
<dbReference type="Gene3D" id="3.40.50.300">
    <property type="entry name" value="P-loop containing nucleotide triphosphate hydrolases"/>
    <property type="match status" value="2"/>
</dbReference>
<dbReference type="EMBL" id="CP049742">
    <property type="protein sequence ID" value="QPC48229.1"/>
    <property type="molecule type" value="Genomic_DNA"/>
</dbReference>
<dbReference type="PROSITE" id="PS51192">
    <property type="entry name" value="HELICASE_ATP_BIND_1"/>
    <property type="match status" value="1"/>
</dbReference>
<evidence type="ECO:0000313" key="3">
    <source>
        <dbReference type="Proteomes" id="UP000593626"/>
    </source>
</evidence>
<dbReference type="GO" id="GO:0004386">
    <property type="term" value="F:helicase activity"/>
    <property type="evidence" value="ECO:0007669"/>
    <property type="project" value="UniProtKB-KW"/>
</dbReference>
<keyword evidence="2" id="KW-0347">Helicase</keyword>
<feature type="domain" description="Helicase ATP-binding" evidence="1">
    <location>
        <begin position="30"/>
        <end position="198"/>
    </location>
</feature>
<keyword evidence="2" id="KW-0067">ATP-binding</keyword>
<dbReference type="GO" id="GO:0016787">
    <property type="term" value="F:hydrolase activity"/>
    <property type="evidence" value="ECO:0007669"/>
    <property type="project" value="InterPro"/>
</dbReference>
<gene>
    <name evidence="2" type="ORF">G8O30_15540</name>
</gene>
<evidence type="ECO:0000313" key="2">
    <source>
        <dbReference type="EMBL" id="QPC48229.1"/>
    </source>
</evidence>
<dbReference type="GO" id="GO:0005524">
    <property type="term" value="F:ATP binding"/>
    <property type="evidence" value="ECO:0007669"/>
    <property type="project" value="InterPro"/>
</dbReference>
<dbReference type="SMART" id="SM00487">
    <property type="entry name" value="DEXDc"/>
    <property type="match status" value="1"/>
</dbReference>
<dbReference type="KEGG" id="mcui:G8O30_15540"/>
<sequence>MASIVWEHKSILCGKLRNYQIRGIETSLSYIKSSSTKQALIKMPTGTGKTFVISVLALFIKGCNNILIVSPSATVRDHLYREIKKNLWEKLELELNHKKYIHKLFPSNVEEVISGTEKKVFITTIQALTQIKNDNHEAFNSLERCIDLILFDEGHKEPATTWSETIRTLGKKTILFTATPIRNDYNLFNIDENYYFNYSLKKAFDDEIIRKCEFKQVEMNSEGDEDVKEFIDKIIEIKGVYDREHNYESKVIIRFANFEDLNFAIEYLLTIEEKSVAIHERFLNTKNNQNKYKDVPYGNNAIYWLAQNKLVEGIDDSRFVILGIYSPFDNARSLIQQIGRVLRKDLNNTSTEKSYIVIKSQDRSQEDTWNTFISYENDNDSSNKLPVINFKGYFKESIINQPNYIYSSKKFLKRFNIENELEFQDILTRYKLPLKANIFSYRAVADEEFKFKELIEEIIEQKELSNEFAINHHQNQDEKQSLVVYAKYSNSSILNNESFIEVKLGLFYCWMHNNYLFFYDTNNYVPASILDFCDPVSNQKLETLFNENSEFTEVTLKNGFISHNNINRQVINSKDIKEVAPNVTDKYNFCTNVTGKIEVDGGSSRRYIGFSNSRISDNYGYVLLVDYLDWIEKIASKVTIEDESTISFFKRYSPAVGIPESTIPILITFNLSHIKDYIVDSNDEKVKVEELNYRVENNKFELEVDGEKIYVNIKFEKNKYLLTYEDRSIRYYFSEDISKDEHNIRRHESLLSYLNRSQDFHIVTNDASHIYYKKAFYKCVLESNDERLNTVFGEYQLIDDKKIQSEKGDLSIDRDEWSEDSLFYLVSSLGQDLEAGNEIKETLNDMDYLICTDLGTEVADFVGLDTNNKRVYFIHCKAKDATRSASVFQDICSQIIKNLDYAHPLSDRIPDQVEKWKNNWKLKKVERKRVIKGDIDPEEVWELIKKCQRDPQSTTFIWGLTSKMFSLDEYKRQKSLDLKQTPEIIQIDYLLMNTWAAVQSVGAKFKFFFDKKA</sequence>
<dbReference type="RefSeq" id="WP_239672916.1">
    <property type="nucleotide sequence ID" value="NZ_CP049742.1"/>
</dbReference>
<accession>A0A7S8HGQ0</accession>
<dbReference type="InterPro" id="IPR014001">
    <property type="entry name" value="Helicase_ATP-bd"/>
</dbReference>
<dbReference type="GO" id="GO:0003677">
    <property type="term" value="F:DNA binding"/>
    <property type="evidence" value="ECO:0007669"/>
    <property type="project" value="InterPro"/>
</dbReference>
<dbReference type="CDD" id="cd18785">
    <property type="entry name" value="SF2_C"/>
    <property type="match status" value="1"/>
</dbReference>
<dbReference type="InterPro" id="IPR027417">
    <property type="entry name" value="P-loop_NTPase"/>
</dbReference>
<dbReference type="Pfam" id="PF04851">
    <property type="entry name" value="ResIII"/>
    <property type="match status" value="1"/>
</dbReference>
<dbReference type="InterPro" id="IPR050742">
    <property type="entry name" value="Helicase_Restrict-Modif_Enz"/>
</dbReference>
<keyword evidence="2" id="KW-0378">Hydrolase</keyword>
<dbReference type="Proteomes" id="UP000593626">
    <property type="component" value="Chromosome"/>
</dbReference>
<dbReference type="PANTHER" id="PTHR47396:SF1">
    <property type="entry name" value="ATP-DEPENDENT HELICASE IRC3-RELATED"/>
    <property type="match status" value="1"/>
</dbReference>